<evidence type="ECO:0000313" key="5">
    <source>
        <dbReference type="Proteomes" id="UP000006034"/>
    </source>
</evidence>
<dbReference type="SMART" id="SM00331">
    <property type="entry name" value="PP2C_SIG"/>
    <property type="match status" value="1"/>
</dbReference>
<dbReference type="PANTHER" id="PTHR43156">
    <property type="entry name" value="STAGE II SPORULATION PROTEIN E-RELATED"/>
    <property type="match status" value="1"/>
</dbReference>
<dbReference type="eggNOG" id="COG2972">
    <property type="taxonomic scope" value="Bacteria"/>
</dbReference>
<dbReference type="InterPro" id="IPR001932">
    <property type="entry name" value="PPM-type_phosphatase-like_dom"/>
</dbReference>
<evidence type="ECO:0000313" key="4">
    <source>
        <dbReference type="EMBL" id="EFV45606.1"/>
    </source>
</evidence>
<dbReference type="Proteomes" id="UP000006034">
    <property type="component" value="Unassembled WGS sequence"/>
</dbReference>
<dbReference type="Gene3D" id="3.60.40.10">
    <property type="entry name" value="PPM-type phosphatase domain"/>
    <property type="match status" value="1"/>
</dbReference>
<evidence type="ECO:0000259" key="3">
    <source>
        <dbReference type="SMART" id="SM00331"/>
    </source>
</evidence>
<dbReference type="GeneID" id="78087238"/>
<evidence type="ECO:0000256" key="2">
    <source>
        <dbReference type="SAM" id="Phobius"/>
    </source>
</evidence>
<reference evidence="4 5" key="2">
    <citation type="submission" date="2013-04" db="EMBL/GenBank/DDBJ databases">
        <title>The Genome Sequence of Bilophila wadsworthia 3_1_6.</title>
        <authorList>
            <consortium name="The Broad Institute Genomics Platform"/>
            <person name="Earl A."/>
            <person name="Ward D."/>
            <person name="Feldgarden M."/>
            <person name="Gevers D."/>
            <person name="Sibley C."/>
            <person name="Strauss J."/>
            <person name="Allen-Vercoe E."/>
            <person name="Walker B."/>
            <person name="Young S."/>
            <person name="Zeng Q."/>
            <person name="Gargeya S."/>
            <person name="Fitzgerald M."/>
            <person name="Haas B."/>
            <person name="Abouelleil A."/>
            <person name="Allen A.W."/>
            <person name="Alvarado L."/>
            <person name="Arachchi H.M."/>
            <person name="Berlin A.M."/>
            <person name="Chapman S.B."/>
            <person name="Gainer-Dewar J."/>
            <person name="Goldberg J."/>
            <person name="Griggs A."/>
            <person name="Gujja S."/>
            <person name="Hansen M."/>
            <person name="Howarth C."/>
            <person name="Imamovic A."/>
            <person name="Ireland A."/>
            <person name="Larimer J."/>
            <person name="McCowan C."/>
            <person name="Murphy C."/>
            <person name="Pearson M."/>
            <person name="Poon T.W."/>
            <person name="Priest M."/>
            <person name="Roberts A."/>
            <person name="Saif S."/>
            <person name="Shea T."/>
            <person name="Sisk P."/>
            <person name="Sykes S."/>
            <person name="Wortman J."/>
            <person name="Nusbaum C."/>
            <person name="Birren B."/>
        </authorList>
    </citation>
    <scope>NUCLEOTIDE SEQUENCE [LARGE SCALE GENOMIC DNA]</scope>
    <source>
        <strain evidence="4 5">3_1_6</strain>
    </source>
</reference>
<dbReference type="Gene3D" id="6.10.340.10">
    <property type="match status" value="1"/>
</dbReference>
<dbReference type="Pfam" id="PF17201">
    <property type="entry name" value="Cache_3-Cache_2"/>
    <property type="match status" value="1"/>
</dbReference>
<keyword evidence="2" id="KW-1133">Transmembrane helix</keyword>
<feature type="transmembrane region" description="Helical" evidence="2">
    <location>
        <begin position="12"/>
        <end position="32"/>
    </location>
</feature>
<dbReference type="Gene3D" id="3.30.450.20">
    <property type="entry name" value="PAS domain"/>
    <property type="match status" value="1"/>
</dbReference>
<accession>E5Y312</accession>
<proteinExistence type="predicted"/>
<dbReference type="EMBL" id="ADCP02000002">
    <property type="protein sequence ID" value="EFV45606.1"/>
    <property type="molecule type" value="Genomic_DNA"/>
</dbReference>
<keyword evidence="2" id="KW-0472">Membrane</keyword>
<dbReference type="GO" id="GO:0016791">
    <property type="term" value="F:phosphatase activity"/>
    <property type="evidence" value="ECO:0007669"/>
    <property type="project" value="TreeGrafter"/>
</dbReference>
<keyword evidence="2" id="KW-0812">Transmembrane</keyword>
<dbReference type="SUPFAM" id="SSF81606">
    <property type="entry name" value="PP2C-like"/>
    <property type="match status" value="1"/>
</dbReference>
<evidence type="ECO:0000256" key="1">
    <source>
        <dbReference type="ARBA" id="ARBA00022801"/>
    </source>
</evidence>
<dbReference type="OrthoDB" id="9802500at2"/>
<dbReference type="eggNOG" id="COG2208">
    <property type="taxonomic scope" value="Bacteria"/>
</dbReference>
<sequence length="661" mass="72372">MILSTKNKLVLLVAGSLILLAVGVGLFSMYSVKRTMLEEQRRSSVNTVALATFNVMDRYQILFRSKADQAVALQHNLSWLAKLITTLVHDPSERFKIMQNFPLPEGISLMAIDPSGEIKLVRGDLEKDDNPYLLRDIKDRPVGPTMRALAEKGLPATCFVQWDAGGKKQRLYGTHLYLPGEGGLLVGLWANIDKLDEHQQRLKEDSIRELQNEFGKQRIGPSGFLFVTDSKGTPVIGPEGMNTTLSGINPKTGNTLIADIRNASKTPENPVEASIQSLIKRAPSRDALLFVRHVKPFDWYVTGVVYTDEASAPGKQLSFLLIAAILAATLFILPVALLMVTRLTSPLAKLGDYARKLPEQDFMEDARPTPLLAALADGKHGGEIASLANSLMFMDKTLRSRVRELMEATSSRERLEGELSAATEIQMGFLPKPLPPDVAAGRFSLAASLVPAREVGGDLYDFFMLDDRHLCFIIGDVSDKGVPASLFMSMTLTLIRSRAGSHPSPEHLMAEVNENLARDNAKCMFVTLFIGVLDLDTGELLYANGGHNPPLRLGDDGVAWLKGISGPVVGAMEGMNYTLLRTVVRPGETLFLYTDGVNEAMNAEGDVYSNEAMFRALASSPSREPASVLRHMLDDVSVHVNGNTASDDMTILCVRYFGGKR</sequence>
<dbReference type="STRING" id="563192.HMPREF0179_00573"/>
<protein>
    <recommendedName>
        <fullName evidence="3">PPM-type phosphatase domain-containing protein</fullName>
    </recommendedName>
</protein>
<dbReference type="Pfam" id="PF07228">
    <property type="entry name" value="SpoIIE"/>
    <property type="match status" value="1"/>
</dbReference>
<dbReference type="InterPro" id="IPR036457">
    <property type="entry name" value="PPM-type-like_dom_sf"/>
</dbReference>
<dbReference type="AlphaFoldDB" id="E5Y312"/>
<dbReference type="HOGENOM" id="CLU_020306_1_0_7"/>
<dbReference type="InterPro" id="IPR052016">
    <property type="entry name" value="Bact_Sigma-Reg"/>
</dbReference>
<organism evidence="4 5">
    <name type="scientific">Bilophila wadsworthia (strain 3_1_6)</name>
    <dbReference type="NCBI Taxonomy" id="563192"/>
    <lineage>
        <taxon>Bacteria</taxon>
        <taxon>Pseudomonadati</taxon>
        <taxon>Thermodesulfobacteriota</taxon>
        <taxon>Desulfovibrionia</taxon>
        <taxon>Desulfovibrionales</taxon>
        <taxon>Desulfovibrionaceae</taxon>
        <taxon>Bilophila</taxon>
    </lineage>
</organism>
<dbReference type="PANTHER" id="PTHR43156:SF2">
    <property type="entry name" value="STAGE II SPORULATION PROTEIN E"/>
    <property type="match status" value="1"/>
</dbReference>
<comment type="caution">
    <text evidence="4">The sequence shown here is derived from an EMBL/GenBank/DDBJ whole genome shotgun (WGS) entry which is preliminary data.</text>
</comment>
<reference evidence="4 5" key="1">
    <citation type="submission" date="2010-10" db="EMBL/GenBank/DDBJ databases">
        <authorList>
            <consortium name="The Broad Institute Genome Sequencing Platform"/>
            <person name="Ward D."/>
            <person name="Earl A."/>
            <person name="Feldgarden M."/>
            <person name="Young S.K."/>
            <person name="Gargeya S."/>
            <person name="Zeng Q."/>
            <person name="Alvarado L."/>
            <person name="Berlin A."/>
            <person name="Bochicchio J."/>
            <person name="Chapman S.B."/>
            <person name="Chen Z."/>
            <person name="Freedman E."/>
            <person name="Gellesch M."/>
            <person name="Goldberg J."/>
            <person name="Griggs A."/>
            <person name="Gujja S."/>
            <person name="Heilman E."/>
            <person name="Heiman D."/>
            <person name="Howarth C."/>
            <person name="Mehta T."/>
            <person name="Neiman D."/>
            <person name="Pearson M."/>
            <person name="Roberts A."/>
            <person name="Saif S."/>
            <person name="Shea T."/>
            <person name="Shenoy N."/>
            <person name="Sisk P."/>
            <person name="Stolte C."/>
            <person name="Sykes S."/>
            <person name="White J."/>
            <person name="Yandava C."/>
            <person name="Allen-Vercoe E."/>
            <person name="Sibley C."/>
            <person name="Ambrose C.E."/>
            <person name="Strauss J."/>
            <person name="Daigneault M."/>
            <person name="Haas B."/>
            <person name="Nusbaum C."/>
            <person name="Birren B."/>
        </authorList>
    </citation>
    <scope>NUCLEOTIDE SEQUENCE [LARGE SCALE GENOMIC DNA]</scope>
    <source>
        <strain evidence="4 5">3_1_6</strain>
    </source>
</reference>
<keyword evidence="5" id="KW-1185">Reference proteome</keyword>
<dbReference type="RefSeq" id="WP_005024779.1">
    <property type="nucleotide sequence ID" value="NZ_KE150239.1"/>
</dbReference>
<keyword evidence="1" id="KW-0378">Hydrolase</keyword>
<feature type="transmembrane region" description="Helical" evidence="2">
    <location>
        <begin position="319"/>
        <end position="340"/>
    </location>
</feature>
<dbReference type="InterPro" id="IPR033462">
    <property type="entry name" value="Cache_3-Cache_2"/>
</dbReference>
<feature type="domain" description="PPM-type phosphatase" evidence="3">
    <location>
        <begin position="438"/>
        <end position="656"/>
    </location>
</feature>
<gene>
    <name evidence="4" type="ORF">HMPREF0179_00573</name>
</gene>
<name>E5Y312_BILW3</name>